<dbReference type="Gene3D" id="1.10.10.10">
    <property type="entry name" value="Winged helix-like DNA-binding domain superfamily/Winged helix DNA-binding domain"/>
    <property type="match status" value="2"/>
</dbReference>
<feature type="domain" description="HTH asnC-type" evidence="5">
    <location>
        <begin position="187"/>
        <end position="226"/>
    </location>
</feature>
<dbReference type="InterPro" id="IPR019887">
    <property type="entry name" value="Tscrpt_reg_AsnC/Lrp_C"/>
</dbReference>
<dbReference type="InterPro" id="IPR019888">
    <property type="entry name" value="Tscrpt_reg_AsnC-like"/>
</dbReference>
<dbReference type="SUPFAM" id="SSF46785">
    <property type="entry name" value="Winged helix' DNA-binding domain"/>
    <property type="match status" value="2"/>
</dbReference>
<dbReference type="Gene3D" id="3.30.70.920">
    <property type="match status" value="1"/>
</dbReference>
<dbReference type="InterPro" id="IPR011008">
    <property type="entry name" value="Dimeric_a/b-barrel"/>
</dbReference>
<keyword evidence="1" id="KW-0805">Transcription regulation</keyword>
<dbReference type="PANTHER" id="PTHR30154:SF34">
    <property type="entry name" value="TRANSCRIPTIONAL REGULATOR AZLB"/>
    <property type="match status" value="1"/>
</dbReference>
<evidence type="ECO:0000256" key="1">
    <source>
        <dbReference type="ARBA" id="ARBA00023015"/>
    </source>
</evidence>
<feature type="domain" description="HTH asnC-type" evidence="5">
    <location>
        <begin position="9"/>
        <end position="48"/>
    </location>
</feature>
<proteinExistence type="predicted"/>
<dbReference type="Pfam" id="PF01037">
    <property type="entry name" value="AsnC_trans_reg"/>
    <property type="match status" value="1"/>
</dbReference>
<evidence type="ECO:0000259" key="4">
    <source>
        <dbReference type="Pfam" id="PF01037"/>
    </source>
</evidence>
<dbReference type="SUPFAM" id="SSF54909">
    <property type="entry name" value="Dimeric alpha+beta barrel"/>
    <property type="match status" value="1"/>
</dbReference>
<protein>
    <submittedName>
        <fullName evidence="6">Lrp/AsnC family transcriptional regulator</fullName>
    </submittedName>
</protein>
<reference evidence="6 7" key="1">
    <citation type="submission" date="2022-11" db="EMBL/GenBank/DDBJ databases">
        <title>Draft genome sequence of Saccharopolyspora sp. WRP15-2 isolated from rhizosphere soils of wild rice in Thailand.</title>
        <authorList>
            <person name="Duangmal K."/>
            <person name="Kammanee S."/>
            <person name="Muangham S."/>
        </authorList>
    </citation>
    <scope>NUCLEOTIDE SEQUENCE [LARGE SCALE GENOMIC DNA]</scope>
    <source>
        <strain evidence="6 7">WRP15-2</strain>
    </source>
</reference>
<organism evidence="6 7">
    <name type="scientific">Saccharopolyspora oryzae</name>
    <dbReference type="NCBI Taxonomy" id="2997343"/>
    <lineage>
        <taxon>Bacteria</taxon>
        <taxon>Bacillati</taxon>
        <taxon>Actinomycetota</taxon>
        <taxon>Actinomycetes</taxon>
        <taxon>Pseudonocardiales</taxon>
        <taxon>Pseudonocardiaceae</taxon>
        <taxon>Saccharopolyspora</taxon>
    </lineage>
</organism>
<sequence length="360" mass="39252">MQDSTGIADELDLAIVNCLQINPRASWTQLSRALDVDPVTVARRWNRLSDSGTAWVTGRAAGHGTPESCLAVIELSCAASETLAIANRIARLPHVLNLEHTSGPRALTILVEVRDLAFLSRFLLDSLGSIPGVVSASSHAVTKVLTMGDHWKLKVIDATQRAIMARSLPRHLTQLAANRPDGLRPYDDVDKQLILLLGEDGRMPVSTMAGRTGLSESTIRRRLAELVNHGRVVLRCDIALPASGWPVITWLWAHVSPDDAETIRTILHRIEGIRACFQISGGQPNLLLGLNTRSLREAPVIEAKLADAAPRLSIIDRSMVLRSIKRMGRELDEAGRSVASIPMNIWAAPTSPPPHRETTT</sequence>
<evidence type="ECO:0000313" key="6">
    <source>
        <dbReference type="EMBL" id="MDA3623967.1"/>
    </source>
</evidence>
<dbReference type="InterPro" id="IPR000485">
    <property type="entry name" value="AsnC-type_HTH_dom"/>
</dbReference>
<evidence type="ECO:0000256" key="3">
    <source>
        <dbReference type="ARBA" id="ARBA00023163"/>
    </source>
</evidence>
<evidence type="ECO:0000256" key="2">
    <source>
        <dbReference type="ARBA" id="ARBA00023125"/>
    </source>
</evidence>
<dbReference type="InterPro" id="IPR036388">
    <property type="entry name" value="WH-like_DNA-bd_sf"/>
</dbReference>
<keyword evidence="7" id="KW-1185">Reference proteome</keyword>
<comment type="caution">
    <text evidence="6">The sequence shown here is derived from an EMBL/GenBank/DDBJ whole genome shotgun (WGS) entry which is preliminary data.</text>
</comment>
<keyword evidence="3" id="KW-0804">Transcription</keyword>
<dbReference type="RefSeq" id="WP_270946535.1">
    <property type="nucleotide sequence ID" value="NZ_JAQGLA010000001.1"/>
</dbReference>
<feature type="domain" description="Transcription regulator AsnC/Lrp ligand binding" evidence="4">
    <location>
        <begin position="74"/>
        <end position="143"/>
    </location>
</feature>
<keyword evidence="2" id="KW-0238">DNA-binding</keyword>
<dbReference type="PANTHER" id="PTHR30154">
    <property type="entry name" value="LEUCINE-RESPONSIVE REGULATORY PROTEIN"/>
    <property type="match status" value="1"/>
</dbReference>
<dbReference type="Pfam" id="PF13404">
    <property type="entry name" value="HTH_AsnC-type"/>
    <property type="match status" value="2"/>
</dbReference>
<gene>
    <name evidence="6" type="ORF">OU415_00885</name>
</gene>
<dbReference type="SMART" id="SM00344">
    <property type="entry name" value="HTH_ASNC"/>
    <property type="match status" value="2"/>
</dbReference>
<name>A0ABT4UQI9_9PSEU</name>
<dbReference type="EMBL" id="JAQGLA010000001">
    <property type="protein sequence ID" value="MDA3623967.1"/>
    <property type="molecule type" value="Genomic_DNA"/>
</dbReference>
<dbReference type="InterPro" id="IPR036390">
    <property type="entry name" value="WH_DNA-bd_sf"/>
</dbReference>
<dbReference type="Proteomes" id="UP001210380">
    <property type="component" value="Unassembled WGS sequence"/>
</dbReference>
<evidence type="ECO:0000313" key="7">
    <source>
        <dbReference type="Proteomes" id="UP001210380"/>
    </source>
</evidence>
<dbReference type="PRINTS" id="PR00033">
    <property type="entry name" value="HTHASNC"/>
</dbReference>
<evidence type="ECO:0000259" key="5">
    <source>
        <dbReference type="Pfam" id="PF13404"/>
    </source>
</evidence>
<accession>A0ABT4UQI9</accession>